<feature type="chain" id="PRO_5047057673" evidence="4">
    <location>
        <begin position="20"/>
        <end position="390"/>
    </location>
</feature>
<keyword evidence="3" id="KW-0175">Coiled coil</keyword>
<evidence type="ECO:0000256" key="1">
    <source>
        <dbReference type="ARBA" id="ARBA00009477"/>
    </source>
</evidence>
<gene>
    <name evidence="6" type="ORF">O3P16_13885</name>
</gene>
<dbReference type="InterPro" id="IPR006143">
    <property type="entry name" value="RND_pump_MFP"/>
</dbReference>
<feature type="domain" description="CzcB-like barrel-sandwich hybrid" evidence="5">
    <location>
        <begin position="86"/>
        <end position="224"/>
    </location>
</feature>
<evidence type="ECO:0000313" key="7">
    <source>
        <dbReference type="Proteomes" id="UP001210231"/>
    </source>
</evidence>
<dbReference type="PANTHER" id="PTHR30097">
    <property type="entry name" value="CATION EFFLUX SYSTEM PROTEIN CUSB"/>
    <property type="match status" value="1"/>
</dbReference>
<comment type="caution">
    <text evidence="6">The sequence shown here is derived from an EMBL/GenBank/DDBJ whole genome shotgun (WGS) entry which is preliminary data.</text>
</comment>
<evidence type="ECO:0000259" key="5">
    <source>
        <dbReference type="Pfam" id="PF25973"/>
    </source>
</evidence>
<dbReference type="NCBIfam" id="TIGR01730">
    <property type="entry name" value="RND_mfp"/>
    <property type="match status" value="1"/>
</dbReference>
<keyword evidence="2" id="KW-0813">Transport</keyword>
<dbReference type="InterPro" id="IPR058647">
    <property type="entry name" value="BSH_CzcB-like"/>
</dbReference>
<evidence type="ECO:0000256" key="3">
    <source>
        <dbReference type="SAM" id="Coils"/>
    </source>
</evidence>
<accession>A0ABT4UM30</accession>
<keyword evidence="7" id="KW-1185">Reference proteome</keyword>
<name>A0ABT4UM30_9BACT</name>
<evidence type="ECO:0000256" key="2">
    <source>
        <dbReference type="ARBA" id="ARBA00022448"/>
    </source>
</evidence>
<reference evidence="6 7" key="1">
    <citation type="submission" date="2022-12" db="EMBL/GenBank/DDBJ databases">
        <title>Chitinophagaceae gen. sp. nov., a new member of the family Chitinophagaceae, isolated from soil in a chemical factory.</title>
        <authorList>
            <person name="Ke Z."/>
        </authorList>
    </citation>
    <scope>NUCLEOTIDE SEQUENCE [LARGE SCALE GENOMIC DNA]</scope>
    <source>
        <strain evidence="6 7">LY-5</strain>
    </source>
</reference>
<keyword evidence="4" id="KW-0732">Signal</keyword>
<dbReference type="PANTHER" id="PTHR30097:SF4">
    <property type="entry name" value="SLR6042 PROTEIN"/>
    <property type="match status" value="1"/>
</dbReference>
<feature type="coiled-coil region" evidence="3">
    <location>
        <begin position="121"/>
        <end position="179"/>
    </location>
</feature>
<evidence type="ECO:0000256" key="4">
    <source>
        <dbReference type="SAM" id="SignalP"/>
    </source>
</evidence>
<dbReference type="EMBL" id="JAQGEF010000019">
    <property type="protein sequence ID" value="MDA3615904.1"/>
    <property type="molecule type" value="Genomic_DNA"/>
</dbReference>
<dbReference type="Proteomes" id="UP001210231">
    <property type="component" value="Unassembled WGS sequence"/>
</dbReference>
<comment type="similarity">
    <text evidence="1">Belongs to the membrane fusion protein (MFP) (TC 8.A.1) family.</text>
</comment>
<dbReference type="Gene3D" id="2.40.50.100">
    <property type="match status" value="1"/>
</dbReference>
<evidence type="ECO:0000313" key="6">
    <source>
        <dbReference type="EMBL" id="MDA3615904.1"/>
    </source>
</evidence>
<organism evidence="6 7">
    <name type="scientific">Polluticaenibacter yanchengensis</name>
    <dbReference type="NCBI Taxonomy" id="3014562"/>
    <lineage>
        <taxon>Bacteria</taxon>
        <taxon>Pseudomonadati</taxon>
        <taxon>Bacteroidota</taxon>
        <taxon>Chitinophagia</taxon>
        <taxon>Chitinophagales</taxon>
        <taxon>Chitinophagaceae</taxon>
        <taxon>Polluticaenibacter</taxon>
    </lineage>
</organism>
<dbReference type="SUPFAM" id="SSF111369">
    <property type="entry name" value="HlyD-like secretion proteins"/>
    <property type="match status" value="1"/>
</dbReference>
<sequence>MFKYFFYIFILLLAGCASNNNDDHSHDAADTKTANAAAEGKTGESVQLTKAQMGAVEIELGEIVPKAIASTLEVTGVLKVPNAYKAFVTPLYSGVVKDIYVHDGMQVKKGQTLAIISNPELLQKQQLLQQVNAQIALAEIEYKRQQELVEGNAAPLKRMQQAQTELATLRSQKSGLEQQLKVVGASYKYSSTFPVVAPISGVINHVKAQIGSTIDGISPIAEIVDNSELHVDLHIFEKDLPLLKVNQAVTFQLTNNPQNTYNGVIATVGGAFEHESKTVAVHADVVGNKTGLIDGMNTIVQVILDSSKVVPAVPNEAIVNWGGQDYIFAVKQTDSTNFKFHPVPISKGRSHAGFTQITIIGSNNAPKNIVIKNAFFVQAALQSTDDGHDH</sequence>
<protein>
    <submittedName>
        <fullName evidence="6">Efflux RND transporter periplasmic adaptor subunit</fullName>
    </submittedName>
</protein>
<dbReference type="InterPro" id="IPR051909">
    <property type="entry name" value="MFP_Cation_Efflux"/>
</dbReference>
<dbReference type="RefSeq" id="WP_407032232.1">
    <property type="nucleotide sequence ID" value="NZ_JAQGEF010000019.1"/>
</dbReference>
<dbReference type="Pfam" id="PF25973">
    <property type="entry name" value="BSH_CzcB"/>
    <property type="match status" value="1"/>
</dbReference>
<proteinExistence type="inferred from homology"/>
<feature type="signal peptide" evidence="4">
    <location>
        <begin position="1"/>
        <end position="19"/>
    </location>
</feature>
<dbReference type="PROSITE" id="PS51257">
    <property type="entry name" value="PROKAR_LIPOPROTEIN"/>
    <property type="match status" value="1"/>
</dbReference>
<dbReference type="Gene3D" id="2.40.30.170">
    <property type="match status" value="1"/>
</dbReference>